<dbReference type="InterPro" id="IPR025510">
    <property type="entry name" value="DUF4397"/>
</dbReference>
<dbReference type="RefSeq" id="WP_075936393.1">
    <property type="nucleotide sequence ID" value="NZ_BDJH01000002.1"/>
</dbReference>
<feature type="domain" description="DUF4397" evidence="2">
    <location>
        <begin position="11"/>
        <end position="113"/>
    </location>
</feature>
<sequence length="129" mass="12978">MDSELPPNSSARIRAVHASPDAPAVDITLASNGNAVFDGVAYGESGYATVPAGDYTLDIRGDTENNDGEVVASYDVSLSGGEVYSAFAVGYLSPDNEPADTNFALVVSPDTMQSTGSSGGGSGSSGVSY</sequence>
<evidence type="ECO:0000256" key="1">
    <source>
        <dbReference type="SAM" id="MobiDB-lite"/>
    </source>
</evidence>
<evidence type="ECO:0000313" key="3">
    <source>
        <dbReference type="EMBL" id="RNJ26394.1"/>
    </source>
</evidence>
<gene>
    <name evidence="3" type="ORF">Nmn1133_06755</name>
</gene>
<proteinExistence type="predicted"/>
<reference evidence="3 4" key="1">
    <citation type="submission" date="2018-11" db="EMBL/GenBank/DDBJ databases">
        <title>Genome sequences of Natronomonas sp. CBA1133.</title>
        <authorList>
            <person name="Roh S.W."/>
            <person name="Cha I.-T."/>
        </authorList>
    </citation>
    <scope>NUCLEOTIDE SEQUENCE [LARGE SCALE GENOMIC DNA]</scope>
    <source>
        <strain evidence="3 4">CBA1133</strain>
    </source>
</reference>
<comment type="caution">
    <text evidence="3">The sequence shown here is derived from an EMBL/GenBank/DDBJ whole genome shotgun (WGS) entry which is preliminary data.</text>
</comment>
<dbReference type="EMBL" id="RJJC01000001">
    <property type="protein sequence ID" value="RNJ26394.1"/>
    <property type="molecule type" value="Genomic_DNA"/>
</dbReference>
<feature type="region of interest" description="Disordered" evidence="1">
    <location>
        <begin position="110"/>
        <end position="129"/>
    </location>
</feature>
<dbReference type="Proteomes" id="UP000270581">
    <property type="component" value="Unassembled WGS sequence"/>
</dbReference>
<name>A0AAJ4UVY1_9EURY</name>
<dbReference type="AlphaFoldDB" id="A0AAJ4UVY1"/>
<organism evidence="3 4">
    <name type="scientific">Halosegnis longus</name>
    <dbReference type="NCBI Taxonomy" id="2216012"/>
    <lineage>
        <taxon>Archaea</taxon>
        <taxon>Methanobacteriati</taxon>
        <taxon>Methanobacteriota</taxon>
        <taxon>Stenosarchaea group</taxon>
        <taxon>Halobacteria</taxon>
        <taxon>Halobacteriales</taxon>
        <taxon>Natronomonadaceae</taxon>
        <taxon>Halosegnis</taxon>
    </lineage>
</organism>
<keyword evidence="4" id="KW-1185">Reference proteome</keyword>
<dbReference type="Pfam" id="PF14344">
    <property type="entry name" value="DUF4397"/>
    <property type="match status" value="1"/>
</dbReference>
<evidence type="ECO:0000313" key="4">
    <source>
        <dbReference type="Proteomes" id="UP000270581"/>
    </source>
</evidence>
<protein>
    <submittedName>
        <fullName evidence="3">DUF4397 domain-containing protein</fullName>
    </submittedName>
</protein>
<accession>A0AAJ4UVY1</accession>
<evidence type="ECO:0000259" key="2">
    <source>
        <dbReference type="Pfam" id="PF14344"/>
    </source>
</evidence>
<feature type="compositionally biased region" description="Gly residues" evidence="1">
    <location>
        <begin position="117"/>
        <end position="129"/>
    </location>
</feature>